<protein>
    <submittedName>
        <fullName evidence="8">MBOAT-domain-containing protein</fullName>
    </submittedName>
</protein>
<feature type="transmembrane region" description="Helical" evidence="7">
    <location>
        <begin position="351"/>
        <end position="369"/>
    </location>
</feature>
<gene>
    <name evidence="8" type="ORF">RHIMIDRAFT_227535</name>
</gene>
<comment type="subcellular location">
    <subcellularLocation>
        <location evidence="1">Membrane</location>
        <topology evidence="1">Multi-pass membrane protein</topology>
    </subcellularLocation>
</comment>
<dbReference type="GO" id="GO:0005783">
    <property type="term" value="C:endoplasmic reticulum"/>
    <property type="evidence" value="ECO:0007669"/>
    <property type="project" value="TreeGrafter"/>
</dbReference>
<proteinExistence type="predicted"/>
<dbReference type="GO" id="GO:0003841">
    <property type="term" value="F:1-acylglycerol-3-phosphate O-acyltransferase activity"/>
    <property type="evidence" value="ECO:0007669"/>
    <property type="project" value="TreeGrafter"/>
</dbReference>
<keyword evidence="5 7" id="KW-0472">Membrane</keyword>
<dbReference type="GO" id="GO:0030258">
    <property type="term" value="P:lipid modification"/>
    <property type="evidence" value="ECO:0007669"/>
    <property type="project" value="TreeGrafter"/>
</dbReference>
<evidence type="ECO:0000313" key="8">
    <source>
        <dbReference type="EMBL" id="PHZ11707.1"/>
    </source>
</evidence>
<dbReference type="GeneID" id="35438588"/>
<sequence>MDSLFIKLSHLLGGHVAPDHLKLAFSILSTYPSAILFKHISSTSIKHVFSIIYTTFIMLSVLQLYDGYIHAFTISLFSYFFMKYTNSAWTNFIVVMASMCVCHIGRILKGFEGDTDLDYSGAMMILTIKLSSFGFNILDGRLAESKNLSVHNQQMKISSYPSFIQYFGWVFFFPGFLAGPTCEYMDYIRFIETKIQTSTWKPALMRLSKSFAFIAALVYLGPTYNFFQALQPAWSHKSFWSKIFFIQLSAFLTRCKYYTVWYLSEGASILAGMGFNGYDQDGHPKWNRLTNVNVVYCEFAQSYKQLSENWNIGANHWLRHYVYLRSAHFGATTSTLLTYVVSAMWHGFHPGFYIFFMTLSVLQLIARQVRRTVRPFFLNVDGTPKGYWKTFYDVCTWAASFGLLNMLVPCFDLLYVSRILHIWRQIYYCHFIVIAIGTGFFYALKPSLRQIQKKRVEKHLEQQKDGKKIN</sequence>
<feature type="transmembrane region" description="Helical" evidence="7">
    <location>
        <begin position="88"/>
        <end position="108"/>
    </location>
</feature>
<dbReference type="PANTHER" id="PTHR13906">
    <property type="entry name" value="PORCUPINE"/>
    <property type="match status" value="1"/>
</dbReference>
<accession>A0A2G4SSF0</accession>
<evidence type="ECO:0000256" key="1">
    <source>
        <dbReference type="ARBA" id="ARBA00004141"/>
    </source>
</evidence>
<keyword evidence="3 7" id="KW-0812">Transmembrane</keyword>
<evidence type="ECO:0000256" key="5">
    <source>
        <dbReference type="ARBA" id="ARBA00023136"/>
    </source>
</evidence>
<dbReference type="STRING" id="1340429.A0A2G4SSF0"/>
<dbReference type="GO" id="GO:0047184">
    <property type="term" value="F:1-acylglycerophosphocholine O-acyltransferase activity"/>
    <property type="evidence" value="ECO:0007669"/>
    <property type="project" value="TreeGrafter"/>
</dbReference>
<evidence type="ECO:0000256" key="7">
    <source>
        <dbReference type="SAM" id="Phobius"/>
    </source>
</evidence>
<keyword evidence="9" id="KW-1185">Reference proteome</keyword>
<dbReference type="InterPro" id="IPR004299">
    <property type="entry name" value="MBOAT_fam"/>
</dbReference>
<keyword evidence="6" id="KW-0012">Acyltransferase</keyword>
<keyword evidence="2" id="KW-0808">Transferase</keyword>
<evidence type="ECO:0000256" key="4">
    <source>
        <dbReference type="ARBA" id="ARBA00022989"/>
    </source>
</evidence>
<name>A0A2G4SSF0_RHIZD</name>
<keyword evidence="4 7" id="KW-1133">Transmembrane helix</keyword>
<evidence type="ECO:0000256" key="2">
    <source>
        <dbReference type="ARBA" id="ARBA00022679"/>
    </source>
</evidence>
<feature type="transmembrane region" description="Helical" evidence="7">
    <location>
        <begin position="120"/>
        <end position="138"/>
    </location>
</feature>
<organism evidence="8 9">
    <name type="scientific">Rhizopus microsporus ATCC 52813</name>
    <dbReference type="NCBI Taxonomy" id="1340429"/>
    <lineage>
        <taxon>Eukaryota</taxon>
        <taxon>Fungi</taxon>
        <taxon>Fungi incertae sedis</taxon>
        <taxon>Mucoromycota</taxon>
        <taxon>Mucoromycotina</taxon>
        <taxon>Mucoromycetes</taxon>
        <taxon>Mucorales</taxon>
        <taxon>Mucorineae</taxon>
        <taxon>Rhizopodaceae</taxon>
        <taxon>Rhizopus</taxon>
    </lineage>
</organism>
<dbReference type="Proteomes" id="UP000242254">
    <property type="component" value="Unassembled WGS sequence"/>
</dbReference>
<dbReference type="EMBL" id="KZ303851">
    <property type="protein sequence ID" value="PHZ11707.1"/>
    <property type="molecule type" value="Genomic_DNA"/>
</dbReference>
<dbReference type="RefSeq" id="XP_023465415.1">
    <property type="nucleotide sequence ID" value="XM_023607598.1"/>
</dbReference>
<evidence type="ECO:0000256" key="6">
    <source>
        <dbReference type="ARBA" id="ARBA00023315"/>
    </source>
</evidence>
<feature type="transmembrane region" description="Helical" evidence="7">
    <location>
        <begin position="203"/>
        <end position="224"/>
    </location>
</feature>
<evidence type="ECO:0000256" key="3">
    <source>
        <dbReference type="ARBA" id="ARBA00022692"/>
    </source>
</evidence>
<dbReference type="InterPro" id="IPR049941">
    <property type="entry name" value="LPLAT_7/PORCN-like"/>
</dbReference>
<dbReference type="PANTHER" id="PTHR13906:SF4">
    <property type="entry name" value="LYSOPHOSPHOLIPID ACYLTRANSFERASE 6"/>
    <property type="match status" value="1"/>
</dbReference>
<dbReference type="AlphaFoldDB" id="A0A2G4SSF0"/>
<evidence type="ECO:0000313" key="9">
    <source>
        <dbReference type="Proteomes" id="UP000242254"/>
    </source>
</evidence>
<feature type="transmembrane region" description="Helical" evidence="7">
    <location>
        <begin position="163"/>
        <end position="182"/>
    </location>
</feature>
<dbReference type="Pfam" id="PF03062">
    <property type="entry name" value="MBOAT"/>
    <property type="match status" value="1"/>
</dbReference>
<dbReference type="GO" id="GO:0016020">
    <property type="term" value="C:membrane"/>
    <property type="evidence" value="ECO:0007669"/>
    <property type="project" value="UniProtKB-SubCell"/>
</dbReference>
<feature type="transmembrane region" description="Helical" evidence="7">
    <location>
        <begin position="422"/>
        <end position="444"/>
    </location>
</feature>
<feature type="transmembrane region" description="Helical" evidence="7">
    <location>
        <begin position="390"/>
        <end position="416"/>
    </location>
</feature>
<feature type="transmembrane region" description="Helical" evidence="7">
    <location>
        <begin position="49"/>
        <end position="82"/>
    </location>
</feature>
<dbReference type="GO" id="GO:0046474">
    <property type="term" value="P:glycerophospholipid biosynthetic process"/>
    <property type="evidence" value="ECO:0007669"/>
    <property type="project" value="TreeGrafter"/>
</dbReference>
<feature type="transmembrane region" description="Helical" evidence="7">
    <location>
        <begin position="327"/>
        <end position="345"/>
    </location>
</feature>
<reference evidence="8 9" key="1">
    <citation type="journal article" date="2016" name="Proc. Natl. Acad. Sci. U.S.A.">
        <title>Lipid metabolic changes in an early divergent fungus govern the establishment of a mutualistic symbiosis with endobacteria.</title>
        <authorList>
            <person name="Lastovetsky O.A."/>
            <person name="Gaspar M.L."/>
            <person name="Mondo S.J."/>
            <person name="LaButti K.M."/>
            <person name="Sandor L."/>
            <person name="Grigoriev I.V."/>
            <person name="Henry S.A."/>
            <person name="Pawlowska T.E."/>
        </authorList>
    </citation>
    <scope>NUCLEOTIDE SEQUENCE [LARGE SCALE GENOMIC DNA]</scope>
    <source>
        <strain evidence="8 9">ATCC 52813</strain>
    </source>
</reference>